<reference evidence="5" key="2">
    <citation type="journal article" date="2017" name="Nat. Microbiol.">
        <title>Global analysis of biosynthetic gene clusters reveals vast potential of secondary metabolite production in Penicillium species.</title>
        <authorList>
            <person name="Nielsen J.C."/>
            <person name="Grijseels S."/>
            <person name="Prigent S."/>
            <person name="Ji B."/>
            <person name="Dainat J."/>
            <person name="Nielsen K.F."/>
            <person name="Frisvad J.C."/>
            <person name="Workman M."/>
            <person name="Nielsen J."/>
        </authorList>
    </citation>
    <scope>NUCLEOTIDE SEQUENCE [LARGE SCALE GENOMIC DNA]</scope>
    <source>
        <strain evidence="5">IBT 13039</strain>
    </source>
</reference>
<feature type="compositionally biased region" description="Pro residues" evidence="2">
    <location>
        <begin position="353"/>
        <end position="363"/>
    </location>
</feature>
<comment type="caution">
    <text evidence="4">The sequence shown here is derived from an EMBL/GenBank/DDBJ whole genome shotgun (WGS) entry which is preliminary data.</text>
</comment>
<gene>
    <name evidence="4" type="ORF">PENNAL_c0003G06492</name>
    <name evidence="3" type="ORF">PNAL_LOCUS9392</name>
</gene>
<feature type="compositionally biased region" description="Polar residues" evidence="2">
    <location>
        <begin position="20"/>
        <end position="37"/>
    </location>
</feature>
<dbReference type="EMBL" id="CAJVNV010000618">
    <property type="protein sequence ID" value="CAG8280717.1"/>
    <property type="molecule type" value="Genomic_DNA"/>
</dbReference>
<dbReference type="EMBL" id="MOOB01000003">
    <property type="protein sequence ID" value="OQE94783.1"/>
    <property type="molecule type" value="Genomic_DNA"/>
</dbReference>
<reference evidence="3" key="3">
    <citation type="submission" date="2021-07" db="EMBL/GenBank/DDBJ databases">
        <authorList>
            <person name="Branca A.L. A."/>
        </authorList>
    </citation>
    <scope>NUCLEOTIDE SEQUENCE</scope>
</reference>
<evidence type="ECO:0000313" key="4">
    <source>
        <dbReference type="EMBL" id="OQE94783.1"/>
    </source>
</evidence>
<protein>
    <submittedName>
        <fullName evidence="4">Uncharacterized protein</fullName>
    </submittedName>
</protein>
<dbReference type="Pfam" id="PF13300">
    <property type="entry name" value="DUF4078"/>
    <property type="match status" value="1"/>
</dbReference>
<feature type="compositionally biased region" description="Basic and acidic residues" evidence="2">
    <location>
        <begin position="195"/>
        <end position="217"/>
    </location>
</feature>
<feature type="compositionally biased region" description="Polar residues" evidence="2">
    <location>
        <begin position="91"/>
        <end position="102"/>
    </location>
</feature>
<organism evidence="4 5">
    <name type="scientific">Penicillium nalgiovense</name>
    <dbReference type="NCBI Taxonomy" id="60175"/>
    <lineage>
        <taxon>Eukaryota</taxon>
        <taxon>Fungi</taxon>
        <taxon>Dikarya</taxon>
        <taxon>Ascomycota</taxon>
        <taxon>Pezizomycotina</taxon>
        <taxon>Eurotiomycetes</taxon>
        <taxon>Eurotiomycetidae</taxon>
        <taxon>Eurotiales</taxon>
        <taxon>Aspergillaceae</taxon>
        <taxon>Penicillium</taxon>
    </lineage>
</organism>
<evidence type="ECO:0000256" key="1">
    <source>
        <dbReference type="ARBA" id="ARBA00023054"/>
    </source>
</evidence>
<feature type="region of interest" description="Disordered" evidence="2">
    <location>
        <begin position="122"/>
        <end position="143"/>
    </location>
</feature>
<name>A0A1V6Z506_PENNA</name>
<evidence type="ECO:0000313" key="3">
    <source>
        <dbReference type="EMBL" id="CAG8280717.1"/>
    </source>
</evidence>
<dbReference type="STRING" id="60175.A0A1V6Z506"/>
<dbReference type="OrthoDB" id="5986190at2759"/>
<proteinExistence type="predicted"/>
<evidence type="ECO:0000256" key="2">
    <source>
        <dbReference type="SAM" id="MobiDB-lite"/>
    </source>
</evidence>
<dbReference type="PANTHER" id="PTHR15885:SF1">
    <property type="entry name" value="COILED-COIL DOMAIN-CONTAINING PROTEIN 174"/>
    <property type="match status" value="1"/>
</dbReference>
<accession>A0A1V6Z506</accession>
<dbReference type="AlphaFoldDB" id="A0A1V6Z506"/>
<dbReference type="Proteomes" id="UP000191691">
    <property type="component" value="Unassembled WGS sequence"/>
</dbReference>
<keyword evidence="5" id="KW-1185">Reference proteome</keyword>
<reference evidence="4" key="1">
    <citation type="submission" date="2016-10" db="EMBL/GenBank/DDBJ databases">
        <title>Uncovering the secondary metabolism of Penicillium species provides insights into the evolution of 6-MSA pathways.</title>
        <authorList>
            <person name="Nielsen J.C."/>
            <person name="Nielsen J."/>
        </authorList>
    </citation>
    <scope>NUCLEOTIDE SEQUENCE [LARGE SCALE GENOMIC DNA]</scope>
    <source>
        <strain evidence="4">IBT 13039</strain>
    </source>
</reference>
<dbReference type="GO" id="GO:0005634">
    <property type="term" value="C:nucleus"/>
    <property type="evidence" value="ECO:0007669"/>
    <property type="project" value="TreeGrafter"/>
</dbReference>
<sequence length="422" mass="48642">MPADQDSLYGQPRSKKVKTEQTTSSNLAFTSQLSSLIAQDAASAPSRGRHRPSKNPKSDIFSKHNKGTQKRAAADLADDNRAVKQVHRSTQDIGSVDANTLGRSRRRMQEKARLYDDMKKGLHLAGDSDDDDMPADPSDPDAYLARLRRKEKDVLVDFDLKHANEEAIKQDESDDDNASIVSYEDEFGRSRRGTRREAAEASRAKEEEAGGRAAQERWRPARPDNLIYGEAIQTEAFNPDANIAAHMSHLAARRDRSPTPPENKHYNAETEVRNRGTGFYNFSTDEEERKQQMEELRIMREETILKRKTDEERMAERNAHIEWRCKEIQRIYDENKEKWRLEDLEAERNPKPKTTPPPKPPPTKWLYPETDPPYDWTTCPLARRYIAMVYPPYDIAESAKDKDTTKEEEEETFLGYFPSVWR</sequence>
<feature type="region of interest" description="Disordered" evidence="2">
    <location>
        <begin position="343"/>
        <end position="366"/>
    </location>
</feature>
<feature type="region of interest" description="Disordered" evidence="2">
    <location>
        <begin position="1"/>
        <end position="109"/>
    </location>
</feature>
<evidence type="ECO:0000313" key="5">
    <source>
        <dbReference type="Proteomes" id="UP000191691"/>
    </source>
</evidence>
<dbReference type="Proteomes" id="UP001153461">
    <property type="component" value="Unassembled WGS sequence"/>
</dbReference>
<dbReference type="InterPro" id="IPR025066">
    <property type="entry name" value="CCDC174-like"/>
</dbReference>
<dbReference type="PANTHER" id="PTHR15885">
    <property type="entry name" value="COILED-COIL DOMAIN-CONTAINING PROTEIN 174"/>
    <property type="match status" value="1"/>
</dbReference>
<keyword evidence="1" id="KW-0175">Coiled coil</keyword>
<feature type="region of interest" description="Disordered" evidence="2">
    <location>
        <begin position="167"/>
        <end position="217"/>
    </location>
</feature>
<dbReference type="OMA" id="HIEWRCK"/>